<dbReference type="FunCoup" id="G0MEC5">
    <property type="interactions" value="1737"/>
</dbReference>
<dbReference type="AlphaFoldDB" id="G0MEC5"/>
<dbReference type="EMBL" id="GL379791">
    <property type="protein sequence ID" value="EGT51981.1"/>
    <property type="molecule type" value="Genomic_DNA"/>
</dbReference>
<protein>
    <recommendedName>
        <fullName evidence="2">C2H2-type domain-containing protein</fullName>
    </recommendedName>
</protein>
<organism evidence="4">
    <name type="scientific">Caenorhabditis brenneri</name>
    <name type="common">Nematode worm</name>
    <dbReference type="NCBI Taxonomy" id="135651"/>
    <lineage>
        <taxon>Eukaryota</taxon>
        <taxon>Metazoa</taxon>
        <taxon>Ecdysozoa</taxon>
        <taxon>Nematoda</taxon>
        <taxon>Chromadorea</taxon>
        <taxon>Rhabditida</taxon>
        <taxon>Rhabditina</taxon>
        <taxon>Rhabditomorpha</taxon>
        <taxon>Rhabditoidea</taxon>
        <taxon>Rhabditidae</taxon>
        <taxon>Peloderinae</taxon>
        <taxon>Caenorhabditis</taxon>
    </lineage>
</organism>
<dbReference type="PROSITE" id="PS00028">
    <property type="entry name" value="ZINC_FINGER_C2H2_1"/>
    <property type="match status" value="1"/>
</dbReference>
<evidence type="ECO:0000313" key="3">
    <source>
        <dbReference type="EMBL" id="EGT51981.1"/>
    </source>
</evidence>
<dbReference type="Proteomes" id="UP000008068">
    <property type="component" value="Unassembled WGS sequence"/>
</dbReference>
<dbReference type="OrthoDB" id="10066279at2759"/>
<dbReference type="Gene3D" id="3.30.160.60">
    <property type="entry name" value="Classic Zinc Finger"/>
    <property type="match status" value="1"/>
</dbReference>
<dbReference type="InterPro" id="IPR013087">
    <property type="entry name" value="Znf_C2H2_type"/>
</dbReference>
<sequence length="321" mass="35646">MFVVINIDPGSTLNELMAFMTQKTITFSVTDQLSRLCDRSVNGERKEMSTQTEDSLFDPPPSKKFKACQEEGYDSPCSSATPSESVDLGILSKSNGNGSWDGESNVLRGLITSENDKSPLNGLLKEEPEEASVEDEMSSEFVQSQIFQALFPKNQNGGLNGFSPHEDNESLDGEPVALSEFQGAFRMDGSPASAIRFKPAYASTKRGVCHVCNREVSLITTHRRRHAITHLGFKTLKCALCYKFFSRQDLATGHFKKDHPDAEFTPFVDTMSPEDERQLVSMMGLCFPEETSPRKRKDGEPKKQKIAAEVKSSPPHLVTFE</sequence>
<feature type="domain" description="C2H2-type" evidence="2">
    <location>
        <begin position="238"/>
        <end position="259"/>
    </location>
</feature>
<evidence type="ECO:0000259" key="2">
    <source>
        <dbReference type="PROSITE" id="PS00028"/>
    </source>
</evidence>
<feature type="compositionally biased region" description="Basic and acidic residues" evidence="1">
    <location>
        <begin position="291"/>
        <end position="308"/>
    </location>
</feature>
<dbReference type="HOGENOM" id="CLU_880639_0_0_1"/>
<name>G0MEC5_CAEBE</name>
<proteinExistence type="predicted"/>
<accession>G0MEC5</accession>
<dbReference type="OMA" id="GHFKKDH"/>
<evidence type="ECO:0000313" key="4">
    <source>
        <dbReference type="Proteomes" id="UP000008068"/>
    </source>
</evidence>
<reference evidence="4" key="1">
    <citation type="submission" date="2011-07" db="EMBL/GenBank/DDBJ databases">
        <authorList>
            <consortium name="Caenorhabditis brenneri Sequencing and Analysis Consortium"/>
            <person name="Wilson R.K."/>
        </authorList>
    </citation>
    <scope>NUCLEOTIDE SEQUENCE [LARGE SCALE GENOMIC DNA]</scope>
    <source>
        <strain evidence="4">PB2801</strain>
    </source>
</reference>
<keyword evidence="4" id="KW-1185">Reference proteome</keyword>
<feature type="region of interest" description="Disordered" evidence="1">
    <location>
        <begin position="288"/>
        <end position="321"/>
    </location>
</feature>
<dbReference type="eggNOG" id="ENOG502TG41">
    <property type="taxonomic scope" value="Eukaryota"/>
</dbReference>
<evidence type="ECO:0000256" key="1">
    <source>
        <dbReference type="SAM" id="MobiDB-lite"/>
    </source>
</evidence>
<gene>
    <name evidence="3" type="ORF">CAEBREN_05575</name>
</gene>
<dbReference type="InParanoid" id="G0MEC5"/>